<name>A0A0S3K9Z7_9ENTE</name>
<keyword evidence="10" id="KW-1185">Reference proteome</keyword>
<dbReference type="EMBL" id="JXLC01000005">
    <property type="protein sequence ID" value="OJG92498.1"/>
    <property type="molecule type" value="Genomic_DNA"/>
</dbReference>
<dbReference type="Proteomes" id="UP000183039">
    <property type="component" value="Unassembled WGS sequence"/>
</dbReference>
<protein>
    <submittedName>
        <fullName evidence="8">Permease</fullName>
    </submittedName>
</protein>
<reference evidence="8 10" key="2">
    <citation type="submission" date="2015-12" db="EMBL/GenBank/DDBJ databases">
        <authorList>
            <person name="Lauer A."/>
            <person name="Humrighouse B."/>
            <person name="Loparev V."/>
            <person name="Shewmaker P.L."/>
            <person name="Whitney A.M."/>
            <person name="McLaughlin R.W."/>
        </authorList>
    </citation>
    <scope>NUCLEOTIDE SEQUENCE [LARGE SCALE GENOMIC DNA]</scope>
    <source>
        <strain evidence="8 10">LMG 23085</strain>
    </source>
</reference>
<evidence type="ECO:0000313" key="9">
    <source>
        <dbReference type="EMBL" id="OJG92498.1"/>
    </source>
</evidence>
<feature type="transmembrane region" description="Helical" evidence="7">
    <location>
        <begin position="273"/>
        <end position="296"/>
    </location>
</feature>
<dbReference type="GO" id="GO:0005886">
    <property type="term" value="C:plasma membrane"/>
    <property type="evidence" value="ECO:0007669"/>
    <property type="project" value="TreeGrafter"/>
</dbReference>
<feature type="transmembrane region" description="Helical" evidence="7">
    <location>
        <begin position="21"/>
        <end position="40"/>
    </location>
</feature>
<evidence type="ECO:0000313" key="10">
    <source>
        <dbReference type="Proteomes" id="UP000065511"/>
    </source>
</evidence>
<feature type="transmembrane region" description="Helical" evidence="7">
    <location>
        <begin position="128"/>
        <end position="145"/>
    </location>
</feature>
<feature type="transmembrane region" description="Helical" evidence="7">
    <location>
        <begin position="191"/>
        <end position="211"/>
    </location>
</feature>
<evidence type="ECO:0000313" key="8">
    <source>
        <dbReference type="EMBL" id="ALS01107.1"/>
    </source>
</evidence>
<dbReference type="Proteomes" id="UP000065511">
    <property type="component" value="Chromosome"/>
</dbReference>
<feature type="transmembrane region" description="Helical" evidence="7">
    <location>
        <begin position="231"/>
        <end position="252"/>
    </location>
</feature>
<evidence type="ECO:0000256" key="2">
    <source>
        <dbReference type="ARBA" id="ARBA00005697"/>
    </source>
</evidence>
<dbReference type="Pfam" id="PF00860">
    <property type="entry name" value="Xan_ur_permease"/>
    <property type="match status" value="1"/>
</dbReference>
<feature type="transmembrane region" description="Helical" evidence="7">
    <location>
        <begin position="308"/>
        <end position="329"/>
    </location>
</feature>
<dbReference type="PANTHER" id="PTHR43337">
    <property type="entry name" value="XANTHINE/URACIL PERMEASE C887.17-RELATED"/>
    <property type="match status" value="1"/>
</dbReference>
<feature type="transmembrane region" description="Helical" evidence="7">
    <location>
        <begin position="46"/>
        <end position="65"/>
    </location>
</feature>
<keyword evidence="5 7" id="KW-1133">Transmembrane helix</keyword>
<evidence type="ECO:0000313" key="11">
    <source>
        <dbReference type="Proteomes" id="UP000183039"/>
    </source>
</evidence>
<accession>A0A0S3K9Z7</accession>
<dbReference type="KEGG" id="ess:ATZ33_06915"/>
<keyword evidence="6 7" id="KW-0472">Membrane</keyword>
<comment type="similarity">
    <text evidence="2">Belongs to the nucleobase:cation symporter-2 (NCS2) (TC 2.A.40) family. Azg-like subfamily.</text>
</comment>
<evidence type="ECO:0000256" key="4">
    <source>
        <dbReference type="ARBA" id="ARBA00022692"/>
    </source>
</evidence>
<dbReference type="AlphaFoldDB" id="A0A0S3K9Z7"/>
<evidence type="ECO:0000256" key="6">
    <source>
        <dbReference type="ARBA" id="ARBA00023136"/>
    </source>
</evidence>
<dbReference type="GO" id="GO:0005345">
    <property type="term" value="F:purine nucleobase transmembrane transporter activity"/>
    <property type="evidence" value="ECO:0007669"/>
    <property type="project" value="TreeGrafter"/>
</dbReference>
<feature type="transmembrane region" description="Helical" evidence="7">
    <location>
        <begin position="336"/>
        <end position="352"/>
    </location>
</feature>
<sequence length="424" mass="46068">MSKWKKLKKADIKREILAGTTSFFAISYIIMVNTMILAEAGMPKELTIFGTIFISIIGSILMGLVADAPIVLTTGMGVNSFFTYTLVLSLGLTWQQALAVSFCAGIIYLMVAFTKLSKLFAEVVPETLKTGITVGIGFFLVLIGLEKGHLIIRGEHTFTQLAPLSDSLTLLTLFSLILTVCLFLKGVQGSFFIGIVVVTVIANVMGLVTATEHFSLSGLKDYPQIFGKLDFSTFFSKSFLLGVFALSMILIFESMGLLKGLMPEADEKKYLRAYRVTGFITLLSGIFGTSPTVAAAESATGIEEGGKTGITSITSGICFFLALLALPFLSYIPDSALAPAIIITGFLMIQQIKTLHFDDFSDYFPAMLMIVLIPFTMNISDGMAFGFVAYPLTKWVAGKKSELSLPMWLISGLFLIYLIVNVLI</sequence>
<comment type="subcellular location">
    <subcellularLocation>
        <location evidence="1">Membrane</location>
        <topology evidence="1">Multi-pass membrane protein</topology>
    </subcellularLocation>
</comment>
<dbReference type="InterPro" id="IPR045018">
    <property type="entry name" value="Azg-like"/>
</dbReference>
<dbReference type="EMBL" id="CP013614">
    <property type="protein sequence ID" value="ALS01107.1"/>
    <property type="molecule type" value="Genomic_DNA"/>
</dbReference>
<feature type="transmembrane region" description="Helical" evidence="7">
    <location>
        <begin position="405"/>
        <end position="423"/>
    </location>
</feature>
<organism evidence="9 11">
    <name type="scientific">Enterococcus silesiacus</name>
    <dbReference type="NCBI Taxonomy" id="332949"/>
    <lineage>
        <taxon>Bacteria</taxon>
        <taxon>Bacillati</taxon>
        <taxon>Bacillota</taxon>
        <taxon>Bacilli</taxon>
        <taxon>Lactobacillales</taxon>
        <taxon>Enterococcaceae</taxon>
        <taxon>Enterococcus</taxon>
    </lineage>
</organism>
<keyword evidence="3" id="KW-0813">Transport</keyword>
<evidence type="ECO:0000256" key="5">
    <source>
        <dbReference type="ARBA" id="ARBA00022989"/>
    </source>
</evidence>
<feature type="transmembrane region" description="Helical" evidence="7">
    <location>
        <begin position="364"/>
        <end position="393"/>
    </location>
</feature>
<gene>
    <name evidence="8" type="ORF">ATZ33_06915</name>
    <name evidence="9" type="ORF">RV15_GL002923</name>
</gene>
<keyword evidence="4 7" id="KW-0812">Transmembrane</keyword>
<evidence type="ECO:0000256" key="7">
    <source>
        <dbReference type="SAM" id="Phobius"/>
    </source>
</evidence>
<dbReference type="PANTHER" id="PTHR43337:SF2">
    <property type="entry name" value="XANTHINE_URACIL PERMEASE"/>
    <property type="match status" value="1"/>
</dbReference>
<feature type="transmembrane region" description="Helical" evidence="7">
    <location>
        <begin position="70"/>
        <end position="91"/>
    </location>
</feature>
<dbReference type="OrthoDB" id="9808458at2"/>
<feature type="transmembrane region" description="Helical" evidence="7">
    <location>
        <begin position="97"/>
        <end position="116"/>
    </location>
</feature>
<evidence type="ECO:0000256" key="1">
    <source>
        <dbReference type="ARBA" id="ARBA00004141"/>
    </source>
</evidence>
<dbReference type="InterPro" id="IPR006043">
    <property type="entry name" value="NCS2"/>
</dbReference>
<dbReference type="RefSeq" id="WP_071876891.1">
    <property type="nucleotide sequence ID" value="NZ_JXLC01000005.1"/>
</dbReference>
<proteinExistence type="inferred from homology"/>
<feature type="transmembrane region" description="Helical" evidence="7">
    <location>
        <begin position="165"/>
        <end position="184"/>
    </location>
</feature>
<reference evidence="9 11" key="1">
    <citation type="submission" date="2014-12" db="EMBL/GenBank/DDBJ databases">
        <title>Draft genome sequences of 29 type strains of Enterococci.</title>
        <authorList>
            <person name="Zhong Z."/>
            <person name="Sun Z."/>
            <person name="Liu W."/>
            <person name="Zhang W."/>
            <person name="Zhang H."/>
        </authorList>
    </citation>
    <scope>NUCLEOTIDE SEQUENCE [LARGE SCALE GENOMIC DNA]</scope>
    <source>
        <strain evidence="9 11">DSM 22801</strain>
    </source>
</reference>
<evidence type="ECO:0000256" key="3">
    <source>
        <dbReference type="ARBA" id="ARBA00022448"/>
    </source>
</evidence>